<dbReference type="InterPro" id="IPR014215">
    <property type="entry name" value="Dipicolinic_acid_synth_A"/>
</dbReference>
<comment type="caution">
    <text evidence="3">The sequence shown here is derived from an EMBL/GenBank/DDBJ whole genome shotgun (WGS) entry which is preliminary data.</text>
</comment>
<protein>
    <submittedName>
        <fullName evidence="3">Dipicolinate synthase subunit DpsA</fullName>
    </submittedName>
</protein>
<keyword evidence="4" id="KW-1185">Reference proteome</keyword>
<dbReference type="Pfam" id="PF16924">
    <property type="entry name" value="DpaA_N"/>
    <property type="match status" value="1"/>
</dbReference>
<gene>
    <name evidence="3" type="primary">dpsA</name>
    <name evidence="3" type="ORF">D8M05_03750</name>
</gene>
<dbReference type="Proteomes" id="UP000281813">
    <property type="component" value="Unassembled WGS sequence"/>
</dbReference>
<dbReference type="SUPFAM" id="SSF51905">
    <property type="entry name" value="FAD/NAD(P)-binding domain"/>
    <property type="match status" value="1"/>
</dbReference>
<evidence type="ECO:0000313" key="4">
    <source>
        <dbReference type="Proteomes" id="UP000281813"/>
    </source>
</evidence>
<dbReference type="SUPFAM" id="SSF51735">
    <property type="entry name" value="NAD(P)-binding Rossmann-fold domains"/>
    <property type="match status" value="1"/>
</dbReference>
<reference evidence="3 4" key="1">
    <citation type="journal article" date="2015" name="Antonie Van Leeuwenhoek">
        <title>Oceanobacillus bengalensis sp. nov., a bacterium isolated from seawater of the Bay of Bengal.</title>
        <authorList>
            <person name="Yongchang O."/>
            <person name="Xiang W."/>
            <person name="Wang G."/>
        </authorList>
    </citation>
    <scope>NUCLEOTIDE SEQUENCE [LARGE SCALE GENOMIC DNA]</scope>
    <source>
        <strain evidence="3 4">MCCC 1K00260</strain>
    </source>
</reference>
<evidence type="ECO:0000259" key="2">
    <source>
        <dbReference type="Pfam" id="PF16924"/>
    </source>
</evidence>
<dbReference type="EMBL" id="RBZO01000004">
    <property type="protein sequence ID" value="RKQ17528.1"/>
    <property type="molecule type" value="Genomic_DNA"/>
</dbReference>
<evidence type="ECO:0000259" key="1">
    <source>
        <dbReference type="Pfam" id="PF01262"/>
    </source>
</evidence>
<dbReference type="OrthoDB" id="8840764at2"/>
<dbReference type="NCBIfam" id="NF006162">
    <property type="entry name" value="PRK08306.1"/>
    <property type="match status" value="1"/>
</dbReference>
<dbReference type="AlphaFoldDB" id="A0A494Z4P2"/>
<dbReference type="InterPro" id="IPR031629">
    <property type="entry name" value="DpaA_N"/>
</dbReference>
<evidence type="ECO:0000313" key="3">
    <source>
        <dbReference type="EMBL" id="RKQ17528.1"/>
    </source>
</evidence>
<feature type="domain" description="Dipicolinate synthase subunit A N-terminal" evidence="2">
    <location>
        <begin position="6"/>
        <end position="122"/>
    </location>
</feature>
<proteinExistence type="predicted"/>
<sequence>MLNHMKVLIIGGDNRYLEVIKILTLRQASVFVAGYEHMTFEHPNITHCVLTEVNFSKIDAILLPVPGTDINGEVEATYSNEIIKLTKDMLEKTPEHCVIYTGITNTYLDNLGAKTNRTVLPLFKRDDIAIYNSMPTAEATLQLAIEETDVTIHGSNVMIVGFGRIGITLARYFSAIGANVTITARNPAHFARAQEMGLNAIPTGRIEEAIIDMDICINTVPFLIINSDVIANMGTSSLIIDLASKPGGTDFDYASKQGIKAIHALGLPGKTAPKTAGNIIGEVLVTLLMEIDNGKQ</sequence>
<dbReference type="NCBIfam" id="TIGR02853">
    <property type="entry name" value="spore_dpaA"/>
    <property type="match status" value="1"/>
</dbReference>
<feature type="domain" description="Alanine dehydrogenase/pyridine nucleotide transhydrogenase NAD(H)-binding" evidence="1">
    <location>
        <begin position="151"/>
        <end position="293"/>
    </location>
</feature>
<dbReference type="Gene3D" id="3.40.50.720">
    <property type="entry name" value="NAD(P)-binding Rossmann-like Domain"/>
    <property type="match status" value="2"/>
</dbReference>
<dbReference type="Pfam" id="PF01262">
    <property type="entry name" value="AlaDh_PNT_C"/>
    <property type="match status" value="1"/>
</dbReference>
<accession>A0A494Z4P2</accession>
<dbReference type="InterPro" id="IPR036291">
    <property type="entry name" value="NAD(P)-bd_dom_sf"/>
</dbReference>
<dbReference type="RefSeq" id="WP_121128800.1">
    <property type="nucleotide sequence ID" value="NZ_JBHUFK010000001.1"/>
</dbReference>
<organism evidence="3 4">
    <name type="scientific">Oceanobacillus bengalensis</name>
    <dbReference type="NCBI Taxonomy" id="1435466"/>
    <lineage>
        <taxon>Bacteria</taxon>
        <taxon>Bacillati</taxon>
        <taxon>Bacillota</taxon>
        <taxon>Bacilli</taxon>
        <taxon>Bacillales</taxon>
        <taxon>Bacillaceae</taxon>
        <taxon>Oceanobacillus</taxon>
    </lineage>
</organism>
<dbReference type="InterPro" id="IPR036188">
    <property type="entry name" value="FAD/NAD-bd_sf"/>
</dbReference>
<name>A0A494Z4P2_9BACI</name>
<dbReference type="InterPro" id="IPR007698">
    <property type="entry name" value="AlaDH/PNT_NAD(H)-bd"/>
</dbReference>